<gene>
    <name evidence="2" type="ORF">GU927_014625</name>
</gene>
<proteinExistence type="predicted"/>
<reference evidence="2 3" key="1">
    <citation type="submission" date="2021-06" db="EMBL/GenBank/DDBJ databases">
        <title>Rhodobacteraceae bacterium strain HSP-20.</title>
        <authorList>
            <person name="Chen W.-M."/>
        </authorList>
    </citation>
    <scope>NUCLEOTIDE SEQUENCE [LARGE SCALE GENOMIC DNA]</scope>
    <source>
        <strain evidence="2 3">HSP-20</strain>
    </source>
</reference>
<protein>
    <submittedName>
        <fullName evidence="2">Arsenate reductase ArsC</fullName>
    </submittedName>
</protein>
<dbReference type="PANTHER" id="PTHR43428">
    <property type="entry name" value="ARSENATE REDUCTASE"/>
    <property type="match status" value="1"/>
</dbReference>
<dbReference type="RefSeq" id="WP_217765680.1">
    <property type="nucleotide sequence ID" value="NZ_JAAATX020000010.1"/>
</dbReference>
<dbReference type="InterPro" id="IPR023485">
    <property type="entry name" value="Ptyr_pPase"/>
</dbReference>
<evidence type="ECO:0000259" key="1">
    <source>
        <dbReference type="SMART" id="SM00226"/>
    </source>
</evidence>
<organism evidence="2 3">
    <name type="scientific">Paragemmobacter amnigenus</name>
    <dbReference type="NCBI Taxonomy" id="2852097"/>
    <lineage>
        <taxon>Bacteria</taxon>
        <taxon>Pseudomonadati</taxon>
        <taxon>Pseudomonadota</taxon>
        <taxon>Alphaproteobacteria</taxon>
        <taxon>Rhodobacterales</taxon>
        <taxon>Paracoccaceae</taxon>
        <taxon>Paragemmobacter</taxon>
    </lineage>
</organism>
<dbReference type="PANTHER" id="PTHR43428:SF1">
    <property type="entry name" value="ARSENATE REDUCTASE"/>
    <property type="match status" value="1"/>
</dbReference>
<dbReference type="CDD" id="cd16345">
    <property type="entry name" value="LMWP_ArsC"/>
    <property type="match status" value="1"/>
</dbReference>
<sequence>MMQDPLTILILCTGNSARSIMGEAILNRVGQGRFRAFSAGSQPKGEPHPLALNLLAREGHDTAFARSKSWDEFAGPDAPALDLVITVCDSAAGETCPYWPGAPITAHWGIPDPAAATGTEAERALAFATAYAQLTRRALALAALPLATLDRAAQTAAIRAIGRLPE</sequence>
<dbReference type="Pfam" id="PF01451">
    <property type="entry name" value="LMWPc"/>
    <property type="match status" value="1"/>
</dbReference>
<accession>A0ABS6J5N6</accession>
<evidence type="ECO:0000313" key="2">
    <source>
        <dbReference type="EMBL" id="MBU9699083.1"/>
    </source>
</evidence>
<evidence type="ECO:0000313" key="3">
    <source>
        <dbReference type="Proteomes" id="UP000731907"/>
    </source>
</evidence>
<name>A0ABS6J5N6_9RHOB</name>
<keyword evidence="3" id="KW-1185">Reference proteome</keyword>
<dbReference type="Proteomes" id="UP000731907">
    <property type="component" value="Unassembled WGS sequence"/>
</dbReference>
<dbReference type="SMART" id="SM00226">
    <property type="entry name" value="LMWPc"/>
    <property type="match status" value="1"/>
</dbReference>
<dbReference type="EMBL" id="JAAATX020000010">
    <property type="protein sequence ID" value="MBU9699083.1"/>
    <property type="molecule type" value="Genomic_DNA"/>
</dbReference>
<comment type="caution">
    <text evidence="2">The sequence shown here is derived from an EMBL/GenBank/DDBJ whole genome shotgun (WGS) entry which is preliminary data.</text>
</comment>
<feature type="domain" description="Phosphotyrosine protein phosphatase I" evidence="1">
    <location>
        <begin position="6"/>
        <end position="144"/>
    </location>
</feature>